<reference evidence="2" key="1">
    <citation type="submission" date="2018-11" db="EMBL/GenBank/DDBJ databases">
        <authorList>
            <consortium name="Pathogen Informatics"/>
        </authorList>
    </citation>
    <scope>NUCLEOTIDE SEQUENCE</scope>
</reference>
<keyword evidence="3" id="KW-1185">Reference proteome</keyword>
<proteinExistence type="predicted"/>
<feature type="region of interest" description="Disordered" evidence="1">
    <location>
        <begin position="51"/>
        <end position="70"/>
    </location>
</feature>
<accession>A0A448X388</accession>
<name>A0A448X388_9PLAT</name>
<feature type="region of interest" description="Disordered" evidence="1">
    <location>
        <begin position="77"/>
        <end position="98"/>
    </location>
</feature>
<dbReference type="AlphaFoldDB" id="A0A448X388"/>
<gene>
    <name evidence="2" type="ORF">PXEA_LOCUS20505</name>
</gene>
<evidence type="ECO:0000313" key="2">
    <source>
        <dbReference type="EMBL" id="VEL27065.1"/>
    </source>
</evidence>
<organism evidence="2 3">
    <name type="scientific">Protopolystoma xenopodis</name>
    <dbReference type="NCBI Taxonomy" id="117903"/>
    <lineage>
        <taxon>Eukaryota</taxon>
        <taxon>Metazoa</taxon>
        <taxon>Spiralia</taxon>
        <taxon>Lophotrochozoa</taxon>
        <taxon>Platyhelminthes</taxon>
        <taxon>Monogenea</taxon>
        <taxon>Polyopisthocotylea</taxon>
        <taxon>Polystomatidea</taxon>
        <taxon>Polystomatidae</taxon>
        <taxon>Protopolystoma</taxon>
    </lineage>
</organism>
<dbReference type="EMBL" id="CAAALY010084639">
    <property type="protein sequence ID" value="VEL27065.1"/>
    <property type="molecule type" value="Genomic_DNA"/>
</dbReference>
<protein>
    <submittedName>
        <fullName evidence="2">Uncharacterized protein</fullName>
    </submittedName>
</protein>
<sequence length="98" mass="11055">MQQLFPGSLPLRGLQNATGQNYFDDDYDFEDEDNDELERPVRWGLRRSSRLASRGNTATHTGRGYTPYRHNIRVSNPHMEGIRPSDSPISFAAGASSK</sequence>
<evidence type="ECO:0000256" key="1">
    <source>
        <dbReference type="SAM" id="MobiDB-lite"/>
    </source>
</evidence>
<dbReference type="Proteomes" id="UP000784294">
    <property type="component" value="Unassembled WGS sequence"/>
</dbReference>
<comment type="caution">
    <text evidence="2">The sequence shown here is derived from an EMBL/GenBank/DDBJ whole genome shotgun (WGS) entry which is preliminary data.</text>
</comment>
<evidence type="ECO:0000313" key="3">
    <source>
        <dbReference type="Proteomes" id="UP000784294"/>
    </source>
</evidence>